<comment type="caution">
    <text evidence="1">The sequence shown here is derived from an EMBL/GenBank/DDBJ whole genome shotgun (WGS) entry which is preliminary data.</text>
</comment>
<protein>
    <submittedName>
        <fullName evidence="1">Uncharacterized protein</fullName>
    </submittedName>
</protein>
<gene>
    <name evidence="1" type="ORF">L6452_13429</name>
</gene>
<keyword evidence="2" id="KW-1185">Reference proteome</keyword>
<sequence>MADHRGGMKLGNSGEDNNREQIEATITYPRKIRVILFDPDATDSSSDEGGETQRSSPRRIVHEIVVGVRAGDESLKRRDSVDETQTERKKFRGIRLRKWGKWCSEIRDPFSKKRIWLGTYETAEEAMNVYNAKKQEFRERQLAQNQTKTQLNIYLNRIESKKQPSTKPSTRVSKEVNNSLNGEEMVKLGEDPTRELCKGVRRTKSGRWSAKIRDPVNKSQVLLGTFDTEEEASKAFESKKLEVGSEGIRIDSESGVPLKTLKTETLGFLTT</sequence>
<accession>A0ACB9CIG9</accession>
<name>A0ACB9CIG9_ARCLA</name>
<reference evidence="2" key="1">
    <citation type="journal article" date="2022" name="Mol. Ecol. Resour.">
        <title>The genomes of chicory, endive, great burdock and yacon provide insights into Asteraceae palaeo-polyploidization history and plant inulin production.</title>
        <authorList>
            <person name="Fan W."/>
            <person name="Wang S."/>
            <person name="Wang H."/>
            <person name="Wang A."/>
            <person name="Jiang F."/>
            <person name="Liu H."/>
            <person name="Zhao H."/>
            <person name="Xu D."/>
            <person name="Zhang Y."/>
        </authorList>
    </citation>
    <scope>NUCLEOTIDE SEQUENCE [LARGE SCALE GENOMIC DNA]</scope>
    <source>
        <strain evidence="2">cv. Niubang</strain>
    </source>
</reference>
<dbReference type="EMBL" id="CM042050">
    <property type="protein sequence ID" value="KAI3733970.1"/>
    <property type="molecule type" value="Genomic_DNA"/>
</dbReference>
<proteinExistence type="predicted"/>
<evidence type="ECO:0000313" key="1">
    <source>
        <dbReference type="EMBL" id="KAI3733970.1"/>
    </source>
</evidence>
<reference evidence="1 2" key="2">
    <citation type="journal article" date="2022" name="Mol. Ecol. Resour.">
        <title>The genomes of chicory, endive, great burdock and yacon provide insights into Asteraceae paleo-polyploidization history and plant inulin production.</title>
        <authorList>
            <person name="Fan W."/>
            <person name="Wang S."/>
            <person name="Wang H."/>
            <person name="Wang A."/>
            <person name="Jiang F."/>
            <person name="Liu H."/>
            <person name="Zhao H."/>
            <person name="Xu D."/>
            <person name="Zhang Y."/>
        </authorList>
    </citation>
    <scope>NUCLEOTIDE SEQUENCE [LARGE SCALE GENOMIC DNA]</scope>
    <source>
        <strain evidence="2">cv. Niubang</strain>
    </source>
</reference>
<evidence type="ECO:0000313" key="2">
    <source>
        <dbReference type="Proteomes" id="UP001055879"/>
    </source>
</evidence>
<organism evidence="1 2">
    <name type="scientific">Arctium lappa</name>
    <name type="common">Greater burdock</name>
    <name type="synonym">Lappa major</name>
    <dbReference type="NCBI Taxonomy" id="4217"/>
    <lineage>
        <taxon>Eukaryota</taxon>
        <taxon>Viridiplantae</taxon>
        <taxon>Streptophyta</taxon>
        <taxon>Embryophyta</taxon>
        <taxon>Tracheophyta</taxon>
        <taxon>Spermatophyta</taxon>
        <taxon>Magnoliopsida</taxon>
        <taxon>eudicotyledons</taxon>
        <taxon>Gunneridae</taxon>
        <taxon>Pentapetalae</taxon>
        <taxon>asterids</taxon>
        <taxon>campanulids</taxon>
        <taxon>Asterales</taxon>
        <taxon>Asteraceae</taxon>
        <taxon>Carduoideae</taxon>
        <taxon>Cardueae</taxon>
        <taxon>Arctiinae</taxon>
        <taxon>Arctium</taxon>
    </lineage>
</organism>
<dbReference type="Proteomes" id="UP001055879">
    <property type="component" value="Linkage Group LG04"/>
</dbReference>